<feature type="region of interest" description="Disordered" evidence="2">
    <location>
        <begin position="79"/>
        <end position="105"/>
    </location>
</feature>
<evidence type="ECO:0000256" key="2">
    <source>
        <dbReference type="SAM" id="MobiDB-lite"/>
    </source>
</evidence>
<evidence type="ECO:0000259" key="3">
    <source>
        <dbReference type="Pfam" id="PF05391"/>
    </source>
</evidence>
<sequence length="105" mass="12103">MLICYALNNNVWTQFAAFSSDRRRDSRESAPNEYADKHYESRSQQAPQPATLKSDDNIQFKGKNIFAVPRNVRTLGLSANKSKTVEEGDEKPKSNDEFRKMFIKE</sequence>
<dbReference type="Proteomes" id="UP001151532">
    <property type="component" value="Chromosome 1"/>
</dbReference>
<reference evidence="4" key="1">
    <citation type="submission" date="2022-11" db="EMBL/GenBank/DDBJ databases">
        <authorList>
            <person name="Hyden B.L."/>
            <person name="Feng K."/>
            <person name="Yates T."/>
            <person name="Jawdy S."/>
            <person name="Smart L.B."/>
            <person name="Muchero W."/>
        </authorList>
    </citation>
    <scope>NUCLEOTIDE SEQUENCE</scope>
    <source>
        <tissue evidence="4">Shoot tip</tissue>
    </source>
</reference>
<gene>
    <name evidence="4" type="ORF">OIU79_007631</name>
</gene>
<protein>
    <recommendedName>
        <fullName evidence="3">LSM-interacting domain-containing protein</fullName>
    </recommendedName>
</protein>
<organism evidence="4 5">
    <name type="scientific">Salix purpurea</name>
    <name type="common">Purple osier willow</name>
    <dbReference type="NCBI Taxonomy" id="77065"/>
    <lineage>
        <taxon>Eukaryota</taxon>
        <taxon>Viridiplantae</taxon>
        <taxon>Streptophyta</taxon>
        <taxon>Embryophyta</taxon>
        <taxon>Tracheophyta</taxon>
        <taxon>Spermatophyta</taxon>
        <taxon>Magnoliopsida</taxon>
        <taxon>eudicotyledons</taxon>
        <taxon>Gunneridae</taxon>
        <taxon>Pentapetalae</taxon>
        <taxon>rosids</taxon>
        <taxon>fabids</taxon>
        <taxon>Malpighiales</taxon>
        <taxon>Salicaceae</taxon>
        <taxon>Saliceae</taxon>
        <taxon>Salix</taxon>
    </lineage>
</organism>
<proteinExistence type="predicted"/>
<keyword evidence="5" id="KW-1185">Reference proteome</keyword>
<feature type="compositionally biased region" description="Basic and acidic residues" evidence="2">
    <location>
        <begin position="83"/>
        <end position="105"/>
    </location>
</feature>
<dbReference type="Pfam" id="PF05391">
    <property type="entry name" value="Lsm_interact"/>
    <property type="match status" value="1"/>
</dbReference>
<evidence type="ECO:0000313" key="4">
    <source>
        <dbReference type="EMBL" id="KAJ6711216.1"/>
    </source>
</evidence>
<dbReference type="EMBL" id="JAPFFK010000015">
    <property type="protein sequence ID" value="KAJ6711216.1"/>
    <property type="molecule type" value="Genomic_DNA"/>
</dbReference>
<name>A0A9Q0TGF4_SALPP</name>
<dbReference type="InterPro" id="IPR008669">
    <property type="entry name" value="LSM_interact"/>
</dbReference>
<dbReference type="GO" id="GO:0003723">
    <property type="term" value="F:RNA binding"/>
    <property type="evidence" value="ECO:0007669"/>
    <property type="project" value="UniProtKB-KW"/>
</dbReference>
<feature type="compositionally biased region" description="Basic and acidic residues" evidence="2">
    <location>
        <begin position="20"/>
        <end position="41"/>
    </location>
</feature>
<accession>A0A9Q0TGF4</accession>
<evidence type="ECO:0000313" key="5">
    <source>
        <dbReference type="Proteomes" id="UP001151532"/>
    </source>
</evidence>
<dbReference type="AlphaFoldDB" id="A0A9Q0TGF4"/>
<keyword evidence="1" id="KW-0694">RNA-binding</keyword>
<feature type="region of interest" description="Disordered" evidence="2">
    <location>
        <begin position="19"/>
        <end position="55"/>
    </location>
</feature>
<reference evidence="4" key="2">
    <citation type="journal article" date="2023" name="Int. J. Mol. Sci.">
        <title>De Novo Assembly and Annotation of 11 Diverse Shrub Willow (Salix) Genomes Reveals Novel Gene Organization in Sex-Linked Regions.</title>
        <authorList>
            <person name="Hyden B."/>
            <person name="Feng K."/>
            <person name="Yates T.B."/>
            <person name="Jawdy S."/>
            <person name="Cereghino C."/>
            <person name="Smart L.B."/>
            <person name="Muchero W."/>
        </authorList>
    </citation>
    <scope>NUCLEOTIDE SEQUENCE</scope>
    <source>
        <tissue evidence="4">Shoot tip</tissue>
    </source>
</reference>
<dbReference type="OrthoDB" id="1736183at2759"/>
<evidence type="ECO:0000256" key="1">
    <source>
        <dbReference type="ARBA" id="ARBA00022884"/>
    </source>
</evidence>
<comment type="caution">
    <text evidence="4">The sequence shown here is derived from an EMBL/GenBank/DDBJ whole genome shotgun (WGS) entry which is preliminary data.</text>
</comment>
<feature type="domain" description="LSM-interacting" evidence="3">
    <location>
        <begin position="89"/>
        <end position="104"/>
    </location>
</feature>